<evidence type="ECO:0000259" key="5">
    <source>
        <dbReference type="PROSITE" id="PS50122"/>
    </source>
</evidence>
<feature type="domain" description="CheB-type methylesterase" evidence="5">
    <location>
        <begin position="1"/>
        <end position="190"/>
    </location>
</feature>
<proteinExistence type="predicted"/>
<keyword evidence="1 4" id="KW-0378">Hydrolase</keyword>
<feature type="active site" evidence="4">
    <location>
        <position position="40"/>
    </location>
</feature>
<dbReference type="CDD" id="cd16433">
    <property type="entry name" value="CheB"/>
    <property type="match status" value="1"/>
</dbReference>
<dbReference type="InterPro" id="IPR035909">
    <property type="entry name" value="CheB_C"/>
</dbReference>
<organism evidence="6 7">
    <name type="scientific">Roseomonas populi</name>
    <dbReference type="NCBI Taxonomy" id="3121582"/>
    <lineage>
        <taxon>Bacteria</taxon>
        <taxon>Pseudomonadati</taxon>
        <taxon>Pseudomonadota</taxon>
        <taxon>Alphaproteobacteria</taxon>
        <taxon>Acetobacterales</taxon>
        <taxon>Roseomonadaceae</taxon>
        <taxon>Roseomonas</taxon>
    </lineage>
</organism>
<dbReference type="PROSITE" id="PS50122">
    <property type="entry name" value="CHEB"/>
    <property type="match status" value="1"/>
</dbReference>
<evidence type="ECO:0000256" key="1">
    <source>
        <dbReference type="ARBA" id="ARBA00022801"/>
    </source>
</evidence>
<dbReference type="RefSeq" id="WP_257717396.1">
    <property type="nucleotide sequence ID" value="NZ_JANJOU010000015.1"/>
</dbReference>
<comment type="caution">
    <text evidence="6">The sequence shown here is derived from an EMBL/GenBank/DDBJ whole genome shotgun (WGS) entry which is preliminary data.</text>
</comment>
<evidence type="ECO:0000256" key="2">
    <source>
        <dbReference type="ARBA" id="ARBA00039140"/>
    </source>
</evidence>
<comment type="catalytic activity">
    <reaction evidence="3">
        <text>[protein]-L-glutamate 5-O-methyl ester + H2O = L-glutamyl-[protein] + methanol + H(+)</text>
        <dbReference type="Rhea" id="RHEA:23236"/>
        <dbReference type="Rhea" id="RHEA-COMP:10208"/>
        <dbReference type="Rhea" id="RHEA-COMP:10311"/>
        <dbReference type="ChEBI" id="CHEBI:15377"/>
        <dbReference type="ChEBI" id="CHEBI:15378"/>
        <dbReference type="ChEBI" id="CHEBI:17790"/>
        <dbReference type="ChEBI" id="CHEBI:29973"/>
        <dbReference type="ChEBI" id="CHEBI:82795"/>
        <dbReference type="EC" id="3.1.1.61"/>
    </reaction>
</comment>
<dbReference type="EMBL" id="JANJOU010000015">
    <property type="protein sequence ID" value="MCR0983730.1"/>
    <property type="molecule type" value="Genomic_DNA"/>
</dbReference>
<dbReference type="Pfam" id="PF01339">
    <property type="entry name" value="CheB_methylest"/>
    <property type="match status" value="1"/>
</dbReference>
<keyword evidence="7" id="KW-1185">Reference proteome</keyword>
<feature type="active site" evidence="4">
    <location>
        <position position="13"/>
    </location>
</feature>
<dbReference type="SUPFAM" id="SSF52738">
    <property type="entry name" value="Methylesterase CheB, C-terminal domain"/>
    <property type="match status" value="1"/>
</dbReference>
<evidence type="ECO:0000313" key="6">
    <source>
        <dbReference type="EMBL" id="MCR0983730.1"/>
    </source>
</evidence>
<dbReference type="Gene3D" id="3.40.50.180">
    <property type="entry name" value="Methylesterase CheB, C-terminal domain"/>
    <property type="match status" value="1"/>
</dbReference>
<evidence type="ECO:0000313" key="7">
    <source>
        <dbReference type="Proteomes" id="UP001524642"/>
    </source>
</evidence>
<dbReference type="PANTHER" id="PTHR42872">
    <property type="entry name" value="PROTEIN-GLUTAMATE METHYLESTERASE/PROTEIN-GLUTAMINE GLUTAMINASE"/>
    <property type="match status" value="1"/>
</dbReference>
<feature type="active site" evidence="4">
    <location>
        <position position="132"/>
    </location>
</feature>
<dbReference type="PIRSF" id="PIRSF036461">
    <property type="entry name" value="Chmtx_methlestr"/>
    <property type="match status" value="1"/>
</dbReference>
<evidence type="ECO:0000256" key="3">
    <source>
        <dbReference type="ARBA" id="ARBA00048267"/>
    </source>
</evidence>
<dbReference type="InterPro" id="IPR011247">
    <property type="entry name" value="Chemotax_prot-Glu_Me-esterase"/>
</dbReference>
<protein>
    <recommendedName>
        <fullName evidence="2">protein-glutamate methylesterase</fullName>
        <ecNumber evidence="2">3.1.1.61</ecNumber>
    </recommendedName>
</protein>
<accession>A0ABT1X6J6</accession>
<gene>
    <name evidence="6" type="ORF">NRP21_16875</name>
</gene>
<dbReference type="PANTHER" id="PTHR42872:SF6">
    <property type="entry name" value="PROTEIN-GLUTAMATE METHYLESTERASE_PROTEIN-GLUTAMINE GLUTAMINASE"/>
    <property type="match status" value="1"/>
</dbReference>
<dbReference type="EC" id="3.1.1.61" evidence="2"/>
<dbReference type="InterPro" id="IPR000673">
    <property type="entry name" value="Sig_transdc_resp-reg_Me-estase"/>
</dbReference>
<dbReference type="Proteomes" id="UP001524642">
    <property type="component" value="Unassembled WGS sequence"/>
</dbReference>
<sequence length="338" mass="35299">MTGRRDVVAIGGSFGSSAVLRRLLGGLPPDFPAAVLIATHVPGNSPGYLAEALAGHSALPVRQAVDGQPIRPGHVIVASPDRHLLAMDGAIALGTGPRENMARPAIDPLFRSVALSYGPRAIGLVLTGLLNDGASGLHAIKAAGGVAMVQHPLDAEADEMPRAALETVEVDAVGRAEELAGMLAAVAGTLAGPRVPPSPDLELEVAIAAGRRLGSDQLRTLANPSPLSCPHCHGVLSEMKGTRPLRYRCQIGHAFTAEAAIASQEAGVGDALRIAMRMMEERVELVTRMARDARENGRKAVAELYEARAAEYAGYAATLRRAATQDLRMARRAGEPEV</sequence>
<reference evidence="6 7" key="1">
    <citation type="submission" date="2022-06" db="EMBL/GenBank/DDBJ databases">
        <title>Roseomonas CN29.</title>
        <authorList>
            <person name="Cheng Y."/>
            <person name="He X."/>
        </authorList>
    </citation>
    <scope>NUCLEOTIDE SEQUENCE [LARGE SCALE GENOMIC DNA]</scope>
    <source>
        <strain evidence="6 7">CN29</strain>
    </source>
</reference>
<keyword evidence="4" id="KW-0145">Chemotaxis</keyword>
<evidence type="ECO:0000256" key="4">
    <source>
        <dbReference type="PROSITE-ProRule" id="PRU00050"/>
    </source>
</evidence>
<name>A0ABT1X6J6_9PROT</name>